<keyword evidence="3" id="KW-1185">Reference proteome</keyword>
<evidence type="ECO:0000313" key="2">
    <source>
        <dbReference type="EMBL" id="KOO31312.1"/>
    </source>
</evidence>
<proteinExistence type="predicted"/>
<accession>A0A0M0JYB9</accession>
<protein>
    <submittedName>
        <fullName evidence="2">Uncharacterized protein</fullName>
    </submittedName>
</protein>
<evidence type="ECO:0000313" key="3">
    <source>
        <dbReference type="Proteomes" id="UP000037460"/>
    </source>
</evidence>
<dbReference type="Proteomes" id="UP000037460">
    <property type="component" value="Unassembled WGS sequence"/>
</dbReference>
<sequence length="151" mass="17032">MSRRGPLVAVHCDDNAGDHGTWWYHREQSEVLGSPVASMRRSSSESALSQTSSRIRSPRIARLSVTCEKRQLAESMRLAREMRKQERHEDEMARLRANGAKIDRIMEQSVQVRINQAQKLQERVAQARPQALSLSSYHGLSSVPPSRNVAG</sequence>
<organism evidence="2 3">
    <name type="scientific">Chrysochromulina tobinii</name>
    <dbReference type="NCBI Taxonomy" id="1460289"/>
    <lineage>
        <taxon>Eukaryota</taxon>
        <taxon>Haptista</taxon>
        <taxon>Haptophyta</taxon>
        <taxon>Prymnesiophyceae</taxon>
        <taxon>Prymnesiales</taxon>
        <taxon>Chrysochromulinaceae</taxon>
        <taxon>Chrysochromulina</taxon>
    </lineage>
</organism>
<name>A0A0M0JYB9_9EUKA</name>
<gene>
    <name evidence="2" type="ORF">Ctob_005351</name>
</gene>
<evidence type="ECO:0000256" key="1">
    <source>
        <dbReference type="SAM" id="MobiDB-lite"/>
    </source>
</evidence>
<comment type="caution">
    <text evidence="2">The sequence shown here is derived from an EMBL/GenBank/DDBJ whole genome shotgun (WGS) entry which is preliminary data.</text>
</comment>
<feature type="region of interest" description="Disordered" evidence="1">
    <location>
        <begin position="34"/>
        <end position="55"/>
    </location>
</feature>
<reference evidence="3" key="1">
    <citation type="journal article" date="2015" name="PLoS Genet.">
        <title>Genome Sequence and Transcriptome Analyses of Chrysochromulina tobin: Metabolic Tools for Enhanced Algal Fitness in the Prominent Order Prymnesiales (Haptophyceae).</title>
        <authorList>
            <person name="Hovde B.T."/>
            <person name="Deodato C.R."/>
            <person name="Hunsperger H.M."/>
            <person name="Ryken S.A."/>
            <person name="Yost W."/>
            <person name="Jha R.K."/>
            <person name="Patterson J."/>
            <person name="Monnat R.J. Jr."/>
            <person name="Barlow S.B."/>
            <person name="Starkenburg S.R."/>
            <person name="Cattolico R.A."/>
        </authorList>
    </citation>
    <scope>NUCLEOTIDE SEQUENCE</scope>
    <source>
        <strain evidence="3">CCMP291</strain>
    </source>
</reference>
<dbReference type="AlphaFoldDB" id="A0A0M0JYB9"/>
<feature type="compositionally biased region" description="Low complexity" evidence="1">
    <location>
        <begin position="34"/>
        <end position="54"/>
    </location>
</feature>
<dbReference type="EMBL" id="JWZX01002042">
    <property type="protein sequence ID" value="KOO31312.1"/>
    <property type="molecule type" value="Genomic_DNA"/>
</dbReference>